<dbReference type="Pfam" id="PF01381">
    <property type="entry name" value="HTH_3"/>
    <property type="match status" value="1"/>
</dbReference>
<dbReference type="CDD" id="cd00093">
    <property type="entry name" value="HTH_XRE"/>
    <property type="match status" value="1"/>
</dbReference>
<evidence type="ECO:0000256" key="1">
    <source>
        <dbReference type="ARBA" id="ARBA00023125"/>
    </source>
</evidence>
<organism evidence="4 5">
    <name type="scientific">Lacticaseibacillus yichunensis</name>
    <dbReference type="NCBI Taxonomy" id="2486015"/>
    <lineage>
        <taxon>Bacteria</taxon>
        <taxon>Bacillati</taxon>
        <taxon>Bacillota</taxon>
        <taxon>Bacilli</taxon>
        <taxon>Lactobacillales</taxon>
        <taxon>Lactobacillaceae</taxon>
        <taxon>Lacticaseibacillus</taxon>
    </lineage>
</organism>
<evidence type="ECO:0000313" key="5">
    <source>
        <dbReference type="Proteomes" id="UP001597192"/>
    </source>
</evidence>
<keyword evidence="1" id="KW-0238">DNA-binding</keyword>
<dbReference type="SUPFAM" id="SSF47413">
    <property type="entry name" value="lambda repressor-like DNA-binding domains"/>
    <property type="match status" value="1"/>
</dbReference>
<accession>A0ABW4CPC4</accession>
<comment type="caution">
    <text evidence="4">The sequence shown here is derived from an EMBL/GenBank/DDBJ whole genome shotgun (WGS) entry which is preliminary data.</text>
</comment>
<dbReference type="Proteomes" id="UP001597192">
    <property type="component" value="Unassembled WGS sequence"/>
</dbReference>
<sequence>MLQQDILKLYRKKYNYTQTALADQLHVSPQAISKWETRDSLPSIDNLLALSDLYNISLDELVQAGPYFKKPFTVGHRVSWKRLVIFVLVWTLFSLFVTGFGYQPWWLFAVIMLWGLVVVLPIIFDSYWTIERTHISATILSDRFFEKFSQLLKHDMKEKVNYSDITLITIRYIAKVETSPWDFWRDELVLDLVTNANTTIRLPVSVPASTFLPQLIMFLQRQHIDVEDPQGIVDKLLLGENLHDKFHEK</sequence>
<evidence type="ECO:0000313" key="4">
    <source>
        <dbReference type="EMBL" id="MFD1431546.1"/>
    </source>
</evidence>
<gene>
    <name evidence="4" type="ORF">ACFQ47_02445</name>
</gene>
<dbReference type="PANTHER" id="PTHR46558:SF15">
    <property type="entry name" value="HELIX-TURN-HELIX DOMAIN PROTEIN"/>
    <property type="match status" value="1"/>
</dbReference>
<dbReference type="SMART" id="SM00530">
    <property type="entry name" value="HTH_XRE"/>
    <property type="match status" value="1"/>
</dbReference>
<keyword evidence="2" id="KW-0472">Membrane</keyword>
<dbReference type="InterPro" id="IPR001387">
    <property type="entry name" value="Cro/C1-type_HTH"/>
</dbReference>
<reference evidence="5" key="1">
    <citation type="journal article" date="2019" name="Int. J. Syst. Evol. Microbiol.">
        <title>The Global Catalogue of Microorganisms (GCM) 10K type strain sequencing project: providing services to taxonomists for standard genome sequencing and annotation.</title>
        <authorList>
            <consortium name="The Broad Institute Genomics Platform"/>
            <consortium name="The Broad Institute Genome Sequencing Center for Infectious Disease"/>
            <person name="Wu L."/>
            <person name="Ma J."/>
        </authorList>
    </citation>
    <scope>NUCLEOTIDE SEQUENCE [LARGE SCALE GENOMIC DNA]</scope>
    <source>
        <strain evidence="5">CCM 8947</strain>
    </source>
</reference>
<evidence type="ECO:0000256" key="2">
    <source>
        <dbReference type="SAM" id="Phobius"/>
    </source>
</evidence>
<dbReference type="PANTHER" id="PTHR46558">
    <property type="entry name" value="TRACRIPTIONAL REGULATORY PROTEIN-RELATED-RELATED"/>
    <property type="match status" value="1"/>
</dbReference>
<name>A0ABW4CPC4_9LACO</name>
<keyword evidence="2" id="KW-0812">Transmembrane</keyword>
<feature type="transmembrane region" description="Helical" evidence="2">
    <location>
        <begin position="106"/>
        <end position="124"/>
    </location>
</feature>
<dbReference type="Gene3D" id="1.10.260.40">
    <property type="entry name" value="lambda repressor-like DNA-binding domains"/>
    <property type="match status" value="1"/>
</dbReference>
<dbReference type="InterPro" id="IPR010982">
    <property type="entry name" value="Lambda_DNA-bd_dom_sf"/>
</dbReference>
<dbReference type="PROSITE" id="PS50943">
    <property type="entry name" value="HTH_CROC1"/>
    <property type="match status" value="1"/>
</dbReference>
<proteinExistence type="predicted"/>
<evidence type="ECO:0000259" key="3">
    <source>
        <dbReference type="PROSITE" id="PS50943"/>
    </source>
</evidence>
<dbReference type="RefSeq" id="WP_125696920.1">
    <property type="nucleotide sequence ID" value="NZ_JBHTOG010000011.1"/>
</dbReference>
<keyword evidence="5" id="KW-1185">Reference proteome</keyword>
<keyword evidence="2" id="KW-1133">Transmembrane helix</keyword>
<dbReference type="EMBL" id="JBHTOG010000011">
    <property type="protein sequence ID" value="MFD1431546.1"/>
    <property type="molecule type" value="Genomic_DNA"/>
</dbReference>
<feature type="domain" description="HTH cro/C1-type" evidence="3">
    <location>
        <begin position="7"/>
        <end position="61"/>
    </location>
</feature>
<feature type="transmembrane region" description="Helical" evidence="2">
    <location>
        <begin position="83"/>
        <end position="100"/>
    </location>
</feature>
<protein>
    <submittedName>
        <fullName evidence="4">Helix-turn-helix domain-containing protein</fullName>
    </submittedName>
</protein>